<feature type="compositionally biased region" description="Low complexity" evidence="1">
    <location>
        <begin position="212"/>
        <end position="225"/>
    </location>
</feature>
<feature type="region of interest" description="Disordered" evidence="1">
    <location>
        <begin position="1"/>
        <end position="65"/>
    </location>
</feature>
<dbReference type="EMBL" id="JAACJJ010000032">
    <property type="protein sequence ID" value="KAF5317831.1"/>
    <property type="molecule type" value="Genomic_DNA"/>
</dbReference>
<dbReference type="InterPro" id="IPR013083">
    <property type="entry name" value="Znf_RING/FYVE/PHD"/>
</dbReference>
<reference evidence="2 3" key="1">
    <citation type="journal article" date="2020" name="ISME J.">
        <title>Uncovering the hidden diversity of litter-decomposition mechanisms in mushroom-forming fungi.</title>
        <authorList>
            <person name="Floudas D."/>
            <person name="Bentzer J."/>
            <person name="Ahren D."/>
            <person name="Johansson T."/>
            <person name="Persson P."/>
            <person name="Tunlid A."/>
        </authorList>
    </citation>
    <scope>NUCLEOTIDE SEQUENCE [LARGE SCALE GENOMIC DNA]</scope>
    <source>
        <strain evidence="2 3">CBS 101986</strain>
    </source>
</reference>
<protein>
    <recommendedName>
        <fullName evidence="4">RING-type domain-containing protein</fullName>
    </recommendedName>
</protein>
<dbReference type="Proteomes" id="UP000567179">
    <property type="component" value="Unassembled WGS sequence"/>
</dbReference>
<evidence type="ECO:0000313" key="2">
    <source>
        <dbReference type="EMBL" id="KAF5317831.1"/>
    </source>
</evidence>
<organism evidence="2 3">
    <name type="scientific">Psilocybe cf. subviscida</name>
    <dbReference type="NCBI Taxonomy" id="2480587"/>
    <lineage>
        <taxon>Eukaryota</taxon>
        <taxon>Fungi</taxon>
        <taxon>Dikarya</taxon>
        <taxon>Basidiomycota</taxon>
        <taxon>Agaricomycotina</taxon>
        <taxon>Agaricomycetes</taxon>
        <taxon>Agaricomycetidae</taxon>
        <taxon>Agaricales</taxon>
        <taxon>Agaricineae</taxon>
        <taxon>Strophariaceae</taxon>
        <taxon>Psilocybe</taxon>
    </lineage>
</organism>
<dbReference type="OrthoDB" id="6270329at2759"/>
<name>A0A8H5EZA8_9AGAR</name>
<dbReference type="SUPFAM" id="SSF57850">
    <property type="entry name" value="RING/U-box"/>
    <property type="match status" value="1"/>
</dbReference>
<keyword evidence="3" id="KW-1185">Reference proteome</keyword>
<dbReference type="AlphaFoldDB" id="A0A8H5EZA8"/>
<gene>
    <name evidence="2" type="ORF">D9619_012633</name>
</gene>
<proteinExistence type="predicted"/>
<comment type="caution">
    <text evidence="2">The sequence shown here is derived from an EMBL/GenBank/DDBJ whole genome shotgun (WGS) entry which is preliminary data.</text>
</comment>
<evidence type="ECO:0000256" key="1">
    <source>
        <dbReference type="SAM" id="MobiDB-lite"/>
    </source>
</evidence>
<evidence type="ECO:0000313" key="3">
    <source>
        <dbReference type="Proteomes" id="UP000567179"/>
    </source>
</evidence>
<feature type="region of interest" description="Disordered" evidence="1">
    <location>
        <begin position="211"/>
        <end position="250"/>
    </location>
</feature>
<evidence type="ECO:0008006" key="4">
    <source>
        <dbReference type="Google" id="ProtNLM"/>
    </source>
</evidence>
<feature type="compositionally biased region" description="Pro residues" evidence="1">
    <location>
        <begin position="1"/>
        <end position="13"/>
    </location>
</feature>
<dbReference type="Gene3D" id="3.30.40.10">
    <property type="entry name" value="Zinc/RING finger domain, C3HC4 (zinc finger)"/>
    <property type="match status" value="1"/>
</dbReference>
<sequence length="308" mass="32730">MTSTPPRSPPSIPTPLRTSPPHRHRKPFVKSPSLDLGSIDEDSEYDSGHLNLGAESPSPGTPGLFQDSAYVQQWAAAGRVPSRIPSRRPSSRMLRDRVTLNKNKDSVDRDCGICFEYAVMPCRTLCCGKLFCTEHLRDWLHGPNAEGLCPNCENPCSLQGGTLSLAPPLSSRPKTPITYAPSPLVALQAHHNDTLDKEKADVLTGMPSLRKATASNASDSASTSSGLQSVNTSEDETSPQLPAYALKKSPSSCGEKAGTFTPARSMQNKLAMATGAGGGGTAPAAAQTGAIRLISIVTFLLFLYKLLS</sequence>
<accession>A0A8H5EZA8</accession>